<keyword evidence="4" id="KW-0659">Purine metabolism</keyword>
<dbReference type="AlphaFoldDB" id="A0A2W4VTR1"/>
<dbReference type="UniPathway" id="UPA00394">
    <property type="reaction ID" value="UER00652"/>
</dbReference>
<evidence type="ECO:0000313" key="8">
    <source>
        <dbReference type="EMBL" id="PZO36263.1"/>
    </source>
</evidence>
<dbReference type="SUPFAM" id="SSF158694">
    <property type="entry name" value="UraD-Like"/>
    <property type="match status" value="1"/>
</dbReference>
<dbReference type="Proteomes" id="UP000249081">
    <property type="component" value="Unassembled WGS sequence"/>
</dbReference>
<keyword evidence="6" id="KW-0456">Lyase</keyword>
<dbReference type="EMBL" id="QBMN01000147">
    <property type="protein sequence ID" value="PZO36263.1"/>
    <property type="molecule type" value="Genomic_DNA"/>
</dbReference>
<evidence type="ECO:0000313" key="9">
    <source>
        <dbReference type="Proteomes" id="UP000249081"/>
    </source>
</evidence>
<dbReference type="GO" id="GO:0006144">
    <property type="term" value="P:purine nucleobase metabolic process"/>
    <property type="evidence" value="ECO:0007669"/>
    <property type="project" value="UniProtKB-KW"/>
</dbReference>
<dbReference type="Pfam" id="PF09349">
    <property type="entry name" value="OHCU_decarbox"/>
    <property type="match status" value="1"/>
</dbReference>
<reference evidence="8 9" key="2">
    <citation type="submission" date="2018-06" db="EMBL/GenBank/DDBJ databases">
        <title>Metagenomic assembly of (sub)arctic Cyanobacteria and their associated microbiome from non-axenic cultures.</title>
        <authorList>
            <person name="Baurain D."/>
        </authorList>
    </citation>
    <scope>NUCLEOTIDE SEQUENCE [LARGE SCALE GENOMIC DNA]</scope>
    <source>
        <strain evidence="8">ULC041bin1</strain>
    </source>
</reference>
<dbReference type="GO" id="GO:0019628">
    <property type="term" value="P:urate catabolic process"/>
    <property type="evidence" value="ECO:0007669"/>
    <property type="project" value="UniProtKB-UniPathway"/>
</dbReference>
<dbReference type="InterPro" id="IPR036778">
    <property type="entry name" value="OHCU_decarboxylase_sf"/>
</dbReference>
<comment type="pathway">
    <text evidence="2">Purine metabolism; urate degradation; (S)-allantoin from urate: step 3/3.</text>
</comment>
<evidence type="ECO:0000256" key="1">
    <source>
        <dbReference type="ARBA" id="ARBA00001163"/>
    </source>
</evidence>
<evidence type="ECO:0000256" key="4">
    <source>
        <dbReference type="ARBA" id="ARBA00022631"/>
    </source>
</evidence>
<comment type="caution">
    <text evidence="8">The sequence shown here is derived from an EMBL/GenBank/DDBJ whole genome shotgun (WGS) entry which is preliminary data.</text>
</comment>
<sequence>MPYTLDQLSAMTQAEFVAAIGPAFEATPVIAAQVWPQRPFSSVADLHQRMVSLVQAMPDGEKLSLIKAHPDLGTRVAMAEASVAEQSKAGLSQLSAAEYQQFQHLNQQYQDTFGFPFILAVAGHTKASILANFAQRLSNSPTVERATALGEIEKIARLRLGSWLDAT</sequence>
<gene>
    <name evidence="8" type="primary">uraD</name>
    <name evidence="8" type="ORF">DCF17_17560</name>
</gene>
<evidence type="ECO:0000259" key="7">
    <source>
        <dbReference type="Pfam" id="PF09349"/>
    </source>
</evidence>
<dbReference type="EC" id="4.1.1.97" evidence="3"/>
<dbReference type="GO" id="GO:0000255">
    <property type="term" value="P:allantoin metabolic process"/>
    <property type="evidence" value="ECO:0007669"/>
    <property type="project" value="InterPro"/>
</dbReference>
<evidence type="ECO:0000256" key="6">
    <source>
        <dbReference type="ARBA" id="ARBA00023239"/>
    </source>
</evidence>
<keyword evidence="5" id="KW-0210">Decarboxylase</keyword>
<protein>
    <recommendedName>
        <fullName evidence="3">2-oxo-4-hydroxy-4-carboxy-5-ureidoimidazoline decarboxylase</fullName>
        <ecNumber evidence="3">4.1.1.97</ecNumber>
    </recommendedName>
</protein>
<accession>A0A2W4VTR1</accession>
<name>A0A2W4VTR1_9CYAN</name>
<evidence type="ECO:0000256" key="5">
    <source>
        <dbReference type="ARBA" id="ARBA00022793"/>
    </source>
</evidence>
<dbReference type="Gene3D" id="1.10.3330.10">
    <property type="entry name" value="Oxo-4-hydroxy-4-carboxy-5-ureidoimidazoline decarboxylase"/>
    <property type="match status" value="1"/>
</dbReference>
<dbReference type="GO" id="GO:0051997">
    <property type="term" value="F:2-oxo-4-hydroxy-4-carboxy-5-ureidoimidazoline decarboxylase activity"/>
    <property type="evidence" value="ECO:0007669"/>
    <property type="project" value="UniProtKB-EC"/>
</dbReference>
<dbReference type="NCBIfam" id="TIGR03164">
    <property type="entry name" value="UHCUDC"/>
    <property type="match status" value="1"/>
</dbReference>
<evidence type="ECO:0000256" key="2">
    <source>
        <dbReference type="ARBA" id="ARBA00004754"/>
    </source>
</evidence>
<dbReference type="InterPro" id="IPR017580">
    <property type="entry name" value="OHCU_decarboxylase-1"/>
</dbReference>
<feature type="domain" description="Oxo-4-hydroxy-4-carboxy-5-ureidoimidazoline decarboxylase" evidence="7">
    <location>
        <begin position="10"/>
        <end position="160"/>
    </location>
</feature>
<dbReference type="PANTHER" id="PTHR43466:SF1">
    <property type="entry name" value="2-OXO-4-HYDROXY-4-CARBOXY-5-UREIDOIMIDAZOLINE DECARBOXYLASE-RELATED"/>
    <property type="match status" value="1"/>
</dbReference>
<dbReference type="InterPro" id="IPR018020">
    <property type="entry name" value="OHCU_decarboxylase"/>
</dbReference>
<evidence type="ECO:0000256" key="3">
    <source>
        <dbReference type="ARBA" id="ARBA00012257"/>
    </source>
</evidence>
<reference evidence="9" key="1">
    <citation type="submission" date="2018-04" db="EMBL/GenBank/DDBJ databases">
        <authorList>
            <person name="Cornet L."/>
        </authorList>
    </citation>
    <scope>NUCLEOTIDE SEQUENCE [LARGE SCALE GENOMIC DNA]</scope>
</reference>
<organism evidence="8 9">
    <name type="scientific">Shackletoniella antarctica</name>
    <dbReference type="NCBI Taxonomy" id="268115"/>
    <lineage>
        <taxon>Bacteria</taxon>
        <taxon>Bacillati</taxon>
        <taxon>Cyanobacteriota</taxon>
        <taxon>Cyanophyceae</taxon>
        <taxon>Oculatellales</taxon>
        <taxon>Oculatellaceae</taxon>
        <taxon>Shackletoniella</taxon>
    </lineage>
</organism>
<proteinExistence type="predicted"/>
<comment type="catalytic activity">
    <reaction evidence="1">
        <text>5-hydroxy-2-oxo-4-ureido-2,5-dihydro-1H-imidazole-5-carboxylate + H(+) = (S)-allantoin + CO2</text>
        <dbReference type="Rhea" id="RHEA:26301"/>
        <dbReference type="ChEBI" id="CHEBI:15378"/>
        <dbReference type="ChEBI" id="CHEBI:15678"/>
        <dbReference type="ChEBI" id="CHEBI:16526"/>
        <dbReference type="ChEBI" id="CHEBI:58639"/>
        <dbReference type="EC" id="4.1.1.97"/>
    </reaction>
</comment>
<dbReference type="PANTHER" id="PTHR43466">
    <property type="entry name" value="2-OXO-4-HYDROXY-4-CARBOXY-5-UREIDOIMIDAZOLINE DECARBOXYLASE-RELATED"/>
    <property type="match status" value="1"/>
</dbReference>